<dbReference type="SUPFAM" id="SSF52283">
    <property type="entry name" value="Formate/glycerate dehydrogenase catalytic domain-like"/>
    <property type="match status" value="1"/>
</dbReference>
<keyword evidence="1 4" id="KW-0560">Oxidoreductase</keyword>
<proteinExistence type="predicted"/>
<keyword evidence="2" id="KW-0520">NAD</keyword>
<dbReference type="InterPro" id="IPR006140">
    <property type="entry name" value="D-isomer_DH_NAD-bd"/>
</dbReference>
<dbReference type="PROSITE" id="PS00671">
    <property type="entry name" value="D_2_HYDROXYACID_DH_3"/>
    <property type="match status" value="1"/>
</dbReference>
<dbReference type="GO" id="GO:0030267">
    <property type="term" value="F:glyoxylate reductase (NADPH) activity"/>
    <property type="evidence" value="ECO:0007669"/>
    <property type="project" value="UniProtKB-EC"/>
</dbReference>
<feature type="domain" description="D-isomer specific 2-hydroxyacid dehydrogenase NAD-binding" evidence="3">
    <location>
        <begin position="104"/>
        <end position="275"/>
    </location>
</feature>
<dbReference type="InterPro" id="IPR029753">
    <property type="entry name" value="D-isomer_DH_CS"/>
</dbReference>
<sequence length="310" mass="34898">MTTVFIAVEHPKSGQEWVRIFQELQPDWQVLEWTPGLAIKADIAIVWRPDAQLFVEQPQLKAVFNMGAGVDAIDFDVIPEQIPVYRVEDGGMAVQMAEYAIYGVLNATQRFAPYVELQQQNTWKVIRPVHREQWPIGVMGYGQIGQKVVQSLEVLGYPVSAWVRTARHDSNGTKLYAGEHEFDAFLAASRILVNVLPLTPETTGLLNKSNLLKLQPDSYLINMARGPHVVDQDLLEVIDSGHMSGALLDVFHQEPLPTTHPFWQHPRITMTPHISGVSLRYPTARHIHEKAVAFLGGQSISGLVQRQRLY</sequence>
<dbReference type="GO" id="GO:0016618">
    <property type="term" value="F:hydroxypyruvate reductase [NAD(P)H] activity"/>
    <property type="evidence" value="ECO:0007669"/>
    <property type="project" value="UniProtKB-EC"/>
</dbReference>
<keyword evidence="5" id="KW-1185">Reference proteome</keyword>
<gene>
    <name evidence="4" type="ORF">GGR41_000132</name>
</gene>
<name>A0ABX0WKZ5_9BURK</name>
<evidence type="ECO:0000256" key="1">
    <source>
        <dbReference type="ARBA" id="ARBA00023002"/>
    </source>
</evidence>
<dbReference type="Proteomes" id="UP000783934">
    <property type="component" value="Unassembled WGS sequence"/>
</dbReference>
<protein>
    <submittedName>
        <fullName evidence="4">Glyoxylate/hydroxypyruvate reductase A</fullName>
        <ecNumber evidence="4">1.1.1.79</ecNumber>
        <ecNumber evidence="4">1.1.1.81</ecNumber>
    </submittedName>
</protein>
<dbReference type="Pfam" id="PF02826">
    <property type="entry name" value="2-Hacid_dh_C"/>
    <property type="match status" value="1"/>
</dbReference>
<dbReference type="CDD" id="cd12164">
    <property type="entry name" value="GDH_like_2"/>
    <property type="match status" value="1"/>
</dbReference>
<dbReference type="PANTHER" id="PTHR43333">
    <property type="entry name" value="2-HACID_DH_C DOMAIN-CONTAINING PROTEIN"/>
    <property type="match status" value="1"/>
</dbReference>
<reference evidence="4 5" key="1">
    <citation type="submission" date="2020-03" db="EMBL/GenBank/DDBJ databases">
        <title>Genomic Encyclopedia of Type Strains, Phase IV (KMG-IV): sequencing the most valuable type-strain genomes for metagenomic binning, comparative biology and taxonomic classification.</title>
        <authorList>
            <person name="Goeker M."/>
        </authorList>
    </citation>
    <scope>NUCLEOTIDE SEQUENCE [LARGE SCALE GENOMIC DNA]</scope>
    <source>
        <strain evidence="4 5">DSM 26613</strain>
    </source>
</reference>
<dbReference type="Gene3D" id="3.40.50.720">
    <property type="entry name" value="NAD(P)-binding Rossmann-like Domain"/>
    <property type="match status" value="2"/>
</dbReference>
<dbReference type="EC" id="1.1.1.81" evidence="4"/>
<dbReference type="PANTHER" id="PTHR43333:SF1">
    <property type="entry name" value="D-ISOMER SPECIFIC 2-HYDROXYACID DEHYDROGENASE NAD-BINDING DOMAIN-CONTAINING PROTEIN"/>
    <property type="match status" value="1"/>
</dbReference>
<accession>A0ABX0WKZ5</accession>
<dbReference type="EMBL" id="JAATIZ010000001">
    <property type="protein sequence ID" value="NJB63911.1"/>
    <property type="molecule type" value="Genomic_DNA"/>
</dbReference>
<comment type="caution">
    <text evidence="4">The sequence shown here is derived from an EMBL/GenBank/DDBJ whole genome shotgun (WGS) entry which is preliminary data.</text>
</comment>
<evidence type="ECO:0000259" key="3">
    <source>
        <dbReference type="Pfam" id="PF02826"/>
    </source>
</evidence>
<evidence type="ECO:0000313" key="4">
    <source>
        <dbReference type="EMBL" id="NJB63911.1"/>
    </source>
</evidence>
<dbReference type="SUPFAM" id="SSF51735">
    <property type="entry name" value="NAD(P)-binding Rossmann-fold domains"/>
    <property type="match status" value="1"/>
</dbReference>
<dbReference type="InterPro" id="IPR036291">
    <property type="entry name" value="NAD(P)-bd_dom_sf"/>
</dbReference>
<organism evidence="4 5">
    <name type="scientific">Paenalcaligenes hominis</name>
    <dbReference type="NCBI Taxonomy" id="643674"/>
    <lineage>
        <taxon>Bacteria</taxon>
        <taxon>Pseudomonadati</taxon>
        <taxon>Pseudomonadota</taxon>
        <taxon>Betaproteobacteria</taxon>
        <taxon>Burkholderiales</taxon>
        <taxon>Alcaligenaceae</taxon>
        <taxon>Paenalcaligenes</taxon>
    </lineage>
</organism>
<evidence type="ECO:0000256" key="2">
    <source>
        <dbReference type="ARBA" id="ARBA00023027"/>
    </source>
</evidence>
<evidence type="ECO:0000313" key="5">
    <source>
        <dbReference type="Proteomes" id="UP000783934"/>
    </source>
</evidence>
<dbReference type="RefSeq" id="WP_167660207.1">
    <property type="nucleotide sequence ID" value="NZ_BMCQ01000002.1"/>
</dbReference>
<dbReference type="EC" id="1.1.1.79" evidence="4"/>